<evidence type="ECO:0000313" key="1">
    <source>
        <dbReference type="EMBL" id="PWE39554.1"/>
    </source>
</evidence>
<gene>
    <name evidence="1" type="ORF">C9I49_25770</name>
    <name evidence="2" type="ORF">SAMN05216222_0029</name>
</gene>
<organism evidence="2 3">
    <name type="scientific">Pseudomonas prosekii</name>
    <dbReference type="NCBI Taxonomy" id="1148509"/>
    <lineage>
        <taxon>Bacteria</taxon>
        <taxon>Pseudomonadati</taxon>
        <taxon>Pseudomonadota</taxon>
        <taxon>Gammaproteobacteria</taxon>
        <taxon>Pseudomonadales</taxon>
        <taxon>Pseudomonadaceae</taxon>
        <taxon>Pseudomonas</taxon>
    </lineage>
</organism>
<protein>
    <submittedName>
        <fullName evidence="2">Uncharacterized protein</fullName>
    </submittedName>
</protein>
<dbReference type="EMBL" id="QFAW01000054">
    <property type="protein sequence ID" value="PWE39554.1"/>
    <property type="molecule type" value="Genomic_DNA"/>
</dbReference>
<dbReference type="RefSeq" id="WP_092269126.1">
    <property type="nucleotide sequence ID" value="NZ_CP196739.1"/>
</dbReference>
<proteinExistence type="predicted"/>
<reference evidence="1 4" key="2">
    <citation type="submission" date="2018-05" db="EMBL/GenBank/DDBJ databases">
        <title>Genome sequences of two Antarctic strains of Pseudomonas prosekii: insights into adaptation to extreme conditions.</title>
        <authorList>
            <person name="Snopkova K."/>
            <person name="Dufkova K."/>
            <person name="Cejkova D."/>
            <person name="Sedlacek I."/>
            <person name="Smajs D."/>
        </authorList>
    </citation>
    <scope>NUCLEOTIDE SEQUENCE [LARGE SCALE GENOMIC DNA]</scope>
    <source>
        <strain evidence="1 4">P2673</strain>
    </source>
</reference>
<name>A0A1H1M0D7_9PSED</name>
<dbReference type="AlphaFoldDB" id="A0A1H1M0D7"/>
<evidence type="ECO:0000313" key="2">
    <source>
        <dbReference type="EMBL" id="SDR79922.1"/>
    </source>
</evidence>
<dbReference type="InterPro" id="IPR046685">
    <property type="entry name" value="DUF6555"/>
</dbReference>
<dbReference type="OrthoDB" id="6998444at2"/>
<dbReference type="STRING" id="1148509.SAMN05216222_0029"/>
<evidence type="ECO:0000313" key="3">
    <source>
        <dbReference type="Proteomes" id="UP000198481"/>
    </source>
</evidence>
<dbReference type="Proteomes" id="UP000198481">
    <property type="component" value="Chromosome I"/>
</dbReference>
<accession>A0A1H1M0D7</accession>
<evidence type="ECO:0000313" key="4">
    <source>
        <dbReference type="Proteomes" id="UP000245056"/>
    </source>
</evidence>
<dbReference type="Proteomes" id="UP000245056">
    <property type="component" value="Unassembled WGS sequence"/>
</dbReference>
<reference evidence="2 3" key="1">
    <citation type="submission" date="2016-10" db="EMBL/GenBank/DDBJ databases">
        <authorList>
            <person name="de Groot N.N."/>
        </authorList>
    </citation>
    <scope>NUCLEOTIDE SEQUENCE [LARGE SCALE GENOMIC DNA]</scope>
    <source>
        <strain evidence="2 3">LMG 26867</strain>
    </source>
</reference>
<dbReference type="Pfam" id="PF20192">
    <property type="entry name" value="DUF6555"/>
    <property type="match status" value="1"/>
</dbReference>
<sequence length="84" mass="9373">MNTGLYVIEYKLHGKTKSFIIRAKVMNNGDAWHWASCDAGIAPIPKPGRPPLKVVSKPQAEKYGVTEVKWRESATLTWSEVTTS</sequence>
<dbReference type="EMBL" id="LT629762">
    <property type="protein sequence ID" value="SDR79922.1"/>
    <property type="molecule type" value="Genomic_DNA"/>
</dbReference>